<sequence length="84" mass="8858">MSALVQYDGCDRLGRREARLWAVTVAVPPTVTQFTSFAVLFPHLSAELTTFAPPGFGPVLGGIALAGDVGRRVTSDGRLTEPTA</sequence>
<organism evidence="1 2">
    <name type="scientific">Salinirubellus salinus</name>
    <dbReference type="NCBI Taxonomy" id="1364945"/>
    <lineage>
        <taxon>Archaea</taxon>
        <taxon>Methanobacteriati</taxon>
        <taxon>Methanobacteriota</taxon>
        <taxon>Stenosarchaea group</taxon>
        <taxon>Halobacteria</taxon>
        <taxon>Halobacteriales</taxon>
        <taxon>Natronomonadaceae</taxon>
        <taxon>Salinirubellus</taxon>
    </lineage>
</organism>
<evidence type="ECO:0000313" key="1">
    <source>
        <dbReference type="EMBL" id="UWM56196.1"/>
    </source>
</evidence>
<dbReference type="Proteomes" id="UP001057580">
    <property type="component" value="Chromosome"/>
</dbReference>
<keyword evidence="2" id="KW-1185">Reference proteome</keyword>
<accession>A0A9E7R5D1</accession>
<dbReference type="EMBL" id="CP104003">
    <property type="protein sequence ID" value="UWM56196.1"/>
    <property type="molecule type" value="Genomic_DNA"/>
</dbReference>
<protein>
    <submittedName>
        <fullName evidence="1">Uncharacterized protein</fullName>
    </submittedName>
</protein>
<evidence type="ECO:0000313" key="2">
    <source>
        <dbReference type="Proteomes" id="UP001057580"/>
    </source>
</evidence>
<name>A0A9E7R5D1_9EURY</name>
<reference evidence="1" key="1">
    <citation type="submission" date="2022-09" db="EMBL/GenBank/DDBJ databases">
        <title>Diverse halophilic archaea isolated from saline environments.</title>
        <authorList>
            <person name="Cui H.-L."/>
        </authorList>
    </citation>
    <scope>NUCLEOTIDE SEQUENCE</scope>
    <source>
        <strain evidence="1">ZS-35-S2</strain>
    </source>
</reference>
<dbReference type="RefSeq" id="WP_260595316.1">
    <property type="nucleotide sequence ID" value="NZ_CP104003.1"/>
</dbReference>
<dbReference type="GeneID" id="74942326"/>
<dbReference type="KEGG" id="ssai:N0B31_07850"/>
<gene>
    <name evidence="1" type="ORF">N0B31_07850</name>
</gene>
<dbReference type="AlphaFoldDB" id="A0A9E7R5D1"/>
<proteinExistence type="predicted"/>